<accession>A0A1X7T188</accession>
<protein>
    <submittedName>
        <fullName evidence="1">Uncharacterized protein</fullName>
    </submittedName>
</protein>
<sequence length="176" mass="19940">MVLSKSEDEDHVTWAVFPRTELKSTAWIKAMFRASNSWCSFFTPQEECTRTCSQALEDYSQSLYPFLLEGALYSPWSSIKLALEDYSRSLYTLLLEGALCSLWSSIEPALEDYSESLYTLLLEGTLYSPLSSMEPALEDYSQSLLFPARRCSLLTVEPTVGSNLHWMTILKVTALS</sequence>
<name>A0A1X7T188_AMPQE</name>
<reference evidence="1" key="1">
    <citation type="submission" date="2017-05" db="UniProtKB">
        <authorList>
            <consortium name="EnsemblMetazoa"/>
        </authorList>
    </citation>
    <scope>IDENTIFICATION</scope>
</reference>
<proteinExistence type="predicted"/>
<dbReference type="InParanoid" id="A0A1X7T188"/>
<dbReference type="EnsemblMetazoa" id="Aqu2.1.08096_001">
    <property type="protein sequence ID" value="Aqu2.1.08096_001"/>
    <property type="gene ID" value="Aqu2.1.08096"/>
</dbReference>
<dbReference type="AlphaFoldDB" id="A0A1X7T188"/>
<evidence type="ECO:0000313" key="1">
    <source>
        <dbReference type="EnsemblMetazoa" id="Aqu2.1.08096_001"/>
    </source>
</evidence>
<organism evidence="1">
    <name type="scientific">Amphimedon queenslandica</name>
    <name type="common">Sponge</name>
    <dbReference type="NCBI Taxonomy" id="400682"/>
    <lineage>
        <taxon>Eukaryota</taxon>
        <taxon>Metazoa</taxon>
        <taxon>Porifera</taxon>
        <taxon>Demospongiae</taxon>
        <taxon>Heteroscleromorpha</taxon>
        <taxon>Haplosclerida</taxon>
        <taxon>Niphatidae</taxon>
        <taxon>Amphimedon</taxon>
    </lineage>
</organism>